<reference evidence="1 2" key="1">
    <citation type="journal article" date="2000" name="Nature">
        <title>The genome sequence of the thermoacidophilic scavenger Thermoplasma acidophilum.</title>
        <authorList>
            <person name="Ruepp A."/>
            <person name="Graml W."/>
            <person name="Santos-Martinez M.L."/>
            <person name="Koretke K.K."/>
            <person name="Volker C."/>
            <person name="Mewes H.W."/>
            <person name="Frishman D."/>
            <person name="Stocker S."/>
            <person name="Lupas A.N."/>
            <person name="Baumeister W."/>
        </authorList>
    </citation>
    <scope>NUCLEOTIDE SEQUENCE [LARGE SCALE GENOMIC DNA]</scope>
    <source>
        <strain evidence="2">ATCC 25905 / DSM 1728 / JCM 9062 / NBRC 15155 / AMRC-C165</strain>
    </source>
</reference>
<gene>
    <name evidence="1" type="ordered locus">Ta1349</name>
</gene>
<dbReference type="GO" id="GO:0016787">
    <property type="term" value="F:hydrolase activity"/>
    <property type="evidence" value="ECO:0007669"/>
    <property type="project" value="UniProtKB-ARBA"/>
</dbReference>
<dbReference type="PaxDb" id="273075-Ta1349"/>
<dbReference type="AlphaFoldDB" id="Q9HIJ0"/>
<dbReference type="InterPro" id="IPR002591">
    <property type="entry name" value="Phosphodiest/P_Trfase"/>
</dbReference>
<dbReference type="InterPro" id="IPR017850">
    <property type="entry name" value="Alkaline_phosphatase_core_sf"/>
</dbReference>
<dbReference type="Gene3D" id="3.40.720.10">
    <property type="entry name" value="Alkaline Phosphatase, subunit A"/>
    <property type="match status" value="1"/>
</dbReference>
<dbReference type="Proteomes" id="UP000001024">
    <property type="component" value="Chromosome"/>
</dbReference>
<dbReference type="HOGENOM" id="CLU_039939_1_0_2"/>
<dbReference type="PANTHER" id="PTHR10151:SF120">
    <property type="entry name" value="BIS(5'-ADENOSYL)-TRIPHOSPHATASE"/>
    <property type="match status" value="1"/>
</dbReference>
<evidence type="ECO:0000313" key="2">
    <source>
        <dbReference type="Proteomes" id="UP000001024"/>
    </source>
</evidence>
<dbReference type="EMBL" id="AL445067">
    <property type="protein sequence ID" value="CAC12470.1"/>
    <property type="molecule type" value="Genomic_DNA"/>
</dbReference>
<organism evidence="1 2">
    <name type="scientific">Thermoplasma acidophilum (strain ATCC 25905 / DSM 1728 / JCM 9062 / NBRC 15155 / AMRC-C165)</name>
    <dbReference type="NCBI Taxonomy" id="273075"/>
    <lineage>
        <taxon>Archaea</taxon>
        <taxon>Methanobacteriati</taxon>
        <taxon>Thermoplasmatota</taxon>
        <taxon>Thermoplasmata</taxon>
        <taxon>Thermoplasmatales</taxon>
        <taxon>Thermoplasmataceae</taxon>
        <taxon>Thermoplasma</taxon>
    </lineage>
</organism>
<keyword evidence="2" id="KW-1185">Reference proteome</keyword>
<sequence>MILDTYGKATANRIDDDRIKPNYEGYNLYNVPNSILEVFGVGGQERLADSIFTYFRGSYDRIVFFYLDGFGYDKFTNPAYGSHLHEAFSQNGYLCPITTVFPSTTAAANTTINTGLPPSDHGLLEWILYFDEARTVALTLPYKPIVKRYRKRFEHMKPANLFRGETVFHRLRSDGIRSVSFLKSNIVSGEYTKLIQEGSDVIGYSYITDGLLLLKNEIMRGAYDYYYFYVDNIDHIGHVYGPESEMYRLEASTISNMIVDTFRQIPAENLKNTLIVITSDHGHIQVDSSRIVYLNDKRKIFRSLKSDGRYKIPPVGSPRDVFLFVKKEDLDDVVRYAKKEFGGAFIDLVENIVSQQFFGPRKPADLTLRRAGNMIIVPPGNEMIWYRLPGMRDSHMRGMHGGLSEKEMLIPLAFGEASKLF</sequence>
<evidence type="ECO:0000313" key="1">
    <source>
        <dbReference type="EMBL" id="CAC12470.1"/>
    </source>
</evidence>
<dbReference type="eggNOG" id="arCOG01378">
    <property type="taxonomic scope" value="Archaea"/>
</dbReference>
<accession>Q9HIJ0</accession>
<dbReference type="OrthoDB" id="33550at2157"/>
<dbReference type="InParanoid" id="Q9HIJ0"/>
<dbReference type="STRING" id="273075.gene:9572574"/>
<dbReference type="KEGG" id="tac:Ta1349"/>
<dbReference type="EnsemblBacteria" id="CAC12470">
    <property type="protein sequence ID" value="CAC12470"/>
    <property type="gene ID" value="CAC12470"/>
</dbReference>
<dbReference type="RefSeq" id="WP_010901756.1">
    <property type="nucleotide sequence ID" value="NC_002578.1"/>
</dbReference>
<dbReference type="Pfam" id="PF01663">
    <property type="entry name" value="Phosphodiest"/>
    <property type="match status" value="1"/>
</dbReference>
<proteinExistence type="predicted"/>
<name>Q9HIJ0_THEAC</name>
<protein>
    <submittedName>
        <fullName evidence="1">Uncharacterized protein</fullName>
    </submittedName>
</protein>
<dbReference type="SUPFAM" id="SSF53649">
    <property type="entry name" value="Alkaline phosphatase-like"/>
    <property type="match status" value="1"/>
</dbReference>
<dbReference type="PANTHER" id="PTHR10151">
    <property type="entry name" value="ECTONUCLEOTIDE PYROPHOSPHATASE/PHOSPHODIESTERASE"/>
    <property type="match status" value="1"/>
</dbReference>